<keyword evidence="4" id="KW-0547">Nucleotide-binding</keyword>
<comment type="caution">
    <text evidence="11">The sequence shown here is derived from an EMBL/GenBank/DDBJ whole genome shotgun (WGS) entry which is preliminary data.</text>
</comment>
<dbReference type="GO" id="GO:0004674">
    <property type="term" value="F:protein serine/threonine kinase activity"/>
    <property type="evidence" value="ECO:0007669"/>
    <property type="project" value="UniProtKB-KW"/>
</dbReference>
<evidence type="ECO:0000256" key="5">
    <source>
        <dbReference type="ARBA" id="ARBA00022777"/>
    </source>
</evidence>
<evidence type="ECO:0000313" key="11">
    <source>
        <dbReference type="EMBL" id="KAK4461482.1"/>
    </source>
</evidence>
<comment type="catalytic activity">
    <reaction evidence="8">
        <text>L-seryl-[protein] + ATP = O-phospho-L-seryl-[protein] + ADP + H(+)</text>
        <dbReference type="Rhea" id="RHEA:17989"/>
        <dbReference type="Rhea" id="RHEA-COMP:9863"/>
        <dbReference type="Rhea" id="RHEA-COMP:11604"/>
        <dbReference type="ChEBI" id="CHEBI:15378"/>
        <dbReference type="ChEBI" id="CHEBI:29999"/>
        <dbReference type="ChEBI" id="CHEBI:30616"/>
        <dbReference type="ChEBI" id="CHEBI:83421"/>
        <dbReference type="ChEBI" id="CHEBI:456216"/>
        <dbReference type="EC" id="2.7.11.1"/>
    </reaction>
</comment>
<keyword evidence="2" id="KW-0723">Serine/threonine-protein kinase</keyword>
<dbReference type="Gene3D" id="1.10.510.10">
    <property type="entry name" value="Transferase(Phosphotransferase) domain 1"/>
    <property type="match status" value="1"/>
</dbReference>
<dbReference type="GO" id="GO:0050684">
    <property type="term" value="P:regulation of mRNA processing"/>
    <property type="evidence" value="ECO:0007669"/>
    <property type="project" value="TreeGrafter"/>
</dbReference>
<dbReference type="SUPFAM" id="SSF56112">
    <property type="entry name" value="Protein kinase-like (PK-like)"/>
    <property type="match status" value="1"/>
</dbReference>
<dbReference type="GO" id="GO:0000245">
    <property type="term" value="P:spliceosomal complex assembly"/>
    <property type="evidence" value="ECO:0007669"/>
    <property type="project" value="TreeGrafter"/>
</dbReference>
<keyword evidence="3" id="KW-0808">Transferase</keyword>
<protein>
    <recommendedName>
        <fullName evidence="1">non-specific serine/threonine protein kinase</fullName>
        <ecNumber evidence="1">2.7.11.1</ecNumber>
    </recommendedName>
</protein>
<dbReference type="InterPro" id="IPR051334">
    <property type="entry name" value="SRPK"/>
</dbReference>
<feature type="region of interest" description="Disordered" evidence="9">
    <location>
        <begin position="1"/>
        <end position="51"/>
    </location>
</feature>
<dbReference type="EMBL" id="MU864990">
    <property type="protein sequence ID" value="KAK4461482.1"/>
    <property type="molecule type" value="Genomic_DNA"/>
</dbReference>
<evidence type="ECO:0000256" key="4">
    <source>
        <dbReference type="ARBA" id="ARBA00022741"/>
    </source>
</evidence>
<evidence type="ECO:0000256" key="3">
    <source>
        <dbReference type="ARBA" id="ARBA00022679"/>
    </source>
</evidence>
<dbReference type="Gene3D" id="3.30.200.20">
    <property type="entry name" value="Phosphorylase Kinase, domain 1"/>
    <property type="match status" value="1"/>
</dbReference>
<dbReference type="EC" id="2.7.11.1" evidence="1"/>
<evidence type="ECO:0000256" key="6">
    <source>
        <dbReference type="ARBA" id="ARBA00022840"/>
    </source>
</evidence>
<accession>A0AAV9HPV7</accession>
<evidence type="ECO:0000313" key="12">
    <source>
        <dbReference type="Proteomes" id="UP001321749"/>
    </source>
</evidence>
<dbReference type="InterPro" id="IPR000719">
    <property type="entry name" value="Prot_kinase_dom"/>
</dbReference>
<dbReference type="SMART" id="SM00220">
    <property type="entry name" value="S_TKc"/>
    <property type="match status" value="1"/>
</dbReference>
<proteinExistence type="predicted"/>
<dbReference type="Proteomes" id="UP001321749">
    <property type="component" value="Unassembled WGS sequence"/>
</dbReference>
<dbReference type="Pfam" id="PF00069">
    <property type="entry name" value="Pkinase"/>
    <property type="match status" value="1"/>
</dbReference>
<dbReference type="PANTHER" id="PTHR47634:SF9">
    <property type="entry name" value="PROTEIN KINASE DOMAIN-CONTAINING PROTEIN-RELATED"/>
    <property type="match status" value="1"/>
</dbReference>
<evidence type="ECO:0000256" key="1">
    <source>
        <dbReference type="ARBA" id="ARBA00012513"/>
    </source>
</evidence>
<feature type="domain" description="Protein kinase" evidence="10">
    <location>
        <begin position="92"/>
        <end position="437"/>
    </location>
</feature>
<reference evidence="11" key="2">
    <citation type="submission" date="2023-06" db="EMBL/GenBank/DDBJ databases">
        <authorList>
            <consortium name="Lawrence Berkeley National Laboratory"/>
            <person name="Mondo S.J."/>
            <person name="Hensen N."/>
            <person name="Bonometti L."/>
            <person name="Westerberg I."/>
            <person name="Brannstrom I.O."/>
            <person name="Guillou S."/>
            <person name="Cros-Aarteil S."/>
            <person name="Calhoun S."/>
            <person name="Haridas S."/>
            <person name="Kuo A."/>
            <person name="Pangilinan J."/>
            <person name="Riley R."/>
            <person name="Labutti K."/>
            <person name="Andreopoulos B."/>
            <person name="Lipzen A."/>
            <person name="Chen C."/>
            <person name="Yanf M."/>
            <person name="Daum C."/>
            <person name="Ng V."/>
            <person name="Clum A."/>
            <person name="Steindorff A."/>
            <person name="Ohm R."/>
            <person name="Martin F."/>
            <person name="Silar P."/>
            <person name="Natvig D."/>
            <person name="Lalanne C."/>
            <person name="Gautier V."/>
            <person name="Ament-Velasquez S.L."/>
            <person name="Kruys A."/>
            <person name="Hutchinson M.I."/>
            <person name="Powell A.J."/>
            <person name="Barry K."/>
            <person name="Miller A.N."/>
            <person name="Grigoriev I.V."/>
            <person name="Debuchy R."/>
            <person name="Gladieux P."/>
            <person name="Thoren M.H."/>
            <person name="Johannesson H."/>
        </authorList>
    </citation>
    <scope>NUCLEOTIDE SEQUENCE</scope>
    <source>
        <strain evidence="11">PSN324</strain>
    </source>
</reference>
<evidence type="ECO:0000256" key="2">
    <source>
        <dbReference type="ARBA" id="ARBA00022527"/>
    </source>
</evidence>
<reference evidence="11" key="1">
    <citation type="journal article" date="2023" name="Mol. Phylogenet. Evol.">
        <title>Genome-scale phylogeny and comparative genomics of the fungal order Sordariales.</title>
        <authorList>
            <person name="Hensen N."/>
            <person name="Bonometti L."/>
            <person name="Westerberg I."/>
            <person name="Brannstrom I.O."/>
            <person name="Guillou S."/>
            <person name="Cros-Aarteil S."/>
            <person name="Calhoun S."/>
            <person name="Haridas S."/>
            <person name="Kuo A."/>
            <person name="Mondo S."/>
            <person name="Pangilinan J."/>
            <person name="Riley R."/>
            <person name="LaButti K."/>
            <person name="Andreopoulos B."/>
            <person name="Lipzen A."/>
            <person name="Chen C."/>
            <person name="Yan M."/>
            <person name="Daum C."/>
            <person name="Ng V."/>
            <person name="Clum A."/>
            <person name="Steindorff A."/>
            <person name="Ohm R.A."/>
            <person name="Martin F."/>
            <person name="Silar P."/>
            <person name="Natvig D.O."/>
            <person name="Lalanne C."/>
            <person name="Gautier V."/>
            <person name="Ament-Velasquez S.L."/>
            <person name="Kruys A."/>
            <person name="Hutchinson M.I."/>
            <person name="Powell A.J."/>
            <person name="Barry K."/>
            <person name="Miller A.N."/>
            <person name="Grigoriev I.V."/>
            <person name="Debuchy R."/>
            <person name="Gladieux P."/>
            <person name="Hiltunen Thoren M."/>
            <person name="Johannesson H."/>
        </authorList>
    </citation>
    <scope>NUCLEOTIDE SEQUENCE</scope>
    <source>
        <strain evidence="11">PSN324</strain>
    </source>
</reference>
<keyword evidence="12" id="KW-1185">Reference proteome</keyword>
<feature type="compositionally biased region" description="Acidic residues" evidence="9">
    <location>
        <begin position="441"/>
        <end position="461"/>
    </location>
</feature>
<dbReference type="AlphaFoldDB" id="A0AAV9HPV7"/>
<sequence length="461" mass="52045">MKAFTSLLRGTKSSPSSVTPNKPGDGASGAPEESLDTSDDGDRSPLREFPTTGFDVLDKTEKVEEEAYSWYSVKDFYPASIGEVFKSGAGTYQVICKLGYGSASTTWLCRDLRNHRYVTVKIYAAGQGQIDREVAALKHLGSVLSAEPRVKHLGAKHVRTLLDQFELSRTKSSKKNLCLVFEPLGMSLAETRRVVFGGQMPIRLVKGMVFYMLQALDFLHRKAGMVHGDFQEDNIMMAINDPSELKEIEDEELSDPSPRKVYKDHTIYATRLLELQPTLPVLCDFGEARFGSETYGEHAMPDLHRAPEILLRVEWNEKIDIWALGLVTWTLVQGNNLFTDNEGGRWKSALPHMARTISLLGPPPQELLDLTPVTKEFFDKDGKLKKGQPIPETSLEEELTALEGERKVKFLKFIRRILQWDQDKRPSALELLKDPWLQPAPEDDSDDEEEEEEEEEEGVDR</sequence>
<dbReference type="PANTHER" id="PTHR47634">
    <property type="entry name" value="PROTEIN KINASE DOMAIN-CONTAINING PROTEIN-RELATED"/>
    <property type="match status" value="1"/>
</dbReference>
<dbReference type="GO" id="GO:0005524">
    <property type="term" value="F:ATP binding"/>
    <property type="evidence" value="ECO:0007669"/>
    <property type="project" value="UniProtKB-KW"/>
</dbReference>
<evidence type="ECO:0000256" key="7">
    <source>
        <dbReference type="ARBA" id="ARBA00047899"/>
    </source>
</evidence>
<gene>
    <name evidence="11" type="ORF">QBC42DRAFT_203528</name>
</gene>
<keyword evidence="6" id="KW-0067">ATP-binding</keyword>
<dbReference type="PROSITE" id="PS50011">
    <property type="entry name" value="PROTEIN_KINASE_DOM"/>
    <property type="match status" value="1"/>
</dbReference>
<evidence type="ECO:0000256" key="8">
    <source>
        <dbReference type="ARBA" id="ARBA00048679"/>
    </source>
</evidence>
<comment type="catalytic activity">
    <reaction evidence="7">
        <text>L-threonyl-[protein] + ATP = O-phospho-L-threonyl-[protein] + ADP + H(+)</text>
        <dbReference type="Rhea" id="RHEA:46608"/>
        <dbReference type="Rhea" id="RHEA-COMP:11060"/>
        <dbReference type="Rhea" id="RHEA-COMP:11605"/>
        <dbReference type="ChEBI" id="CHEBI:15378"/>
        <dbReference type="ChEBI" id="CHEBI:30013"/>
        <dbReference type="ChEBI" id="CHEBI:30616"/>
        <dbReference type="ChEBI" id="CHEBI:61977"/>
        <dbReference type="ChEBI" id="CHEBI:456216"/>
        <dbReference type="EC" id="2.7.11.1"/>
    </reaction>
</comment>
<organism evidence="11 12">
    <name type="scientific">Cladorrhinum samala</name>
    <dbReference type="NCBI Taxonomy" id="585594"/>
    <lineage>
        <taxon>Eukaryota</taxon>
        <taxon>Fungi</taxon>
        <taxon>Dikarya</taxon>
        <taxon>Ascomycota</taxon>
        <taxon>Pezizomycotina</taxon>
        <taxon>Sordariomycetes</taxon>
        <taxon>Sordariomycetidae</taxon>
        <taxon>Sordariales</taxon>
        <taxon>Podosporaceae</taxon>
        <taxon>Cladorrhinum</taxon>
    </lineage>
</organism>
<keyword evidence="5 11" id="KW-0418">Kinase</keyword>
<feature type="compositionally biased region" description="Polar residues" evidence="9">
    <location>
        <begin position="11"/>
        <end position="20"/>
    </location>
</feature>
<feature type="region of interest" description="Disordered" evidence="9">
    <location>
        <begin position="429"/>
        <end position="461"/>
    </location>
</feature>
<name>A0AAV9HPV7_9PEZI</name>
<evidence type="ECO:0000259" key="10">
    <source>
        <dbReference type="PROSITE" id="PS50011"/>
    </source>
</evidence>
<dbReference type="InterPro" id="IPR011009">
    <property type="entry name" value="Kinase-like_dom_sf"/>
</dbReference>
<evidence type="ECO:0000256" key="9">
    <source>
        <dbReference type="SAM" id="MobiDB-lite"/>
    </source>
</evidence>